<organism evidence="1 2">
    <name type="scientific">Candidatus Ozemobacter sibiricus</name>
    <dbReference type="NCBI Taxonomy" id="2268124"/>
    <lineage>
        <taxon>Bacteria</taxon>
        <taxon>Candidatus Ozemobacteria</taxon>
        <taxon>Candidatus Ozemobacterales</taxon>
        <taxon>Candidatus Ozemobacteraceae</taxon>
        <taxon>Candidatus Ozemobacter</taxon>
    </lineage>
</organism>
<dbReference type="EMBL" id="QOQW01000002">
    <property type="protein sequence ID" value="RCK81344.1"/>
    <property type="molecule type" value="Genomic_DNA"/>
</dbReference>
<dbReference type="Proteomes" id="UP000252355">
    <property type="component" value="Unassembled WGS sequence"/>
</dbReference>
<accession>A0A367ZT74</accession>
<evidence type="ECO:0000313" key="2">
    <source>
        <dbReference type="Proteomes" id="UP000252355"/>
    </source>
</evidence>
<gene>
    <name evidence="1" type="ORF">OZSIB_2213</name>
</gene>
<dbReference type="AlphaFoldDB" id="A0A367ZT74"/>
<name>A0A367ZT74_9BACT</name>
<reference evidence="1 2" key="1">
    <citation type="submission" date="2018-05" db="EMBL/GenBank/DDBJ databases">
        <title>A metagenomic window into the 2 km-deep terrestrial subsurface aquifer revealed taxonomically and functionally diverse microbial community comprising novel uncultured bacterial lineages.</title>
        <authorList>
            <person name="Kadnikov V.V."/>
            <person name="Mardanov A.V."/>
            <person name="Beletsky A.V."/>
            <person name="Banks D."/>
            <person name="Pimenov N.V."/>
            <person name="Frank Y.A."/>
            <person name="Karnachuk O.V."/>
            <person name="Ravin N.V."/>
        </authorList>
    </citation>
    <scope>NUCLEOTIDE SEQUENCE [LARGE SCALE GENOMIC DNA]</scope>
    <source>
        <strain evidence="1">BY5</strain>
    </source>
</reference>
<sequence>MPIDEIEVPGSSISFKVWRFQADSMPKLFQKMMKEGDVFDIAAEIPGFHDCDGNDRLIRGFYSAVVPFEVEHLVDGMMTKEAMKRIEHCEFLAVKNFLFTTGKAAPQKPLSHSLSLLTGYGVALQEFEFQHLSQFHDRLSQLKSIALSNPKDREIRRARLTGHIESYTEYNVIDPRNHGIESVSGIVDSPLGPMTVTVSRRGGLRLGVRKGFILTLDCLLWVMALILDEKPPQNVQKRS</sequence>
<comment type="caution">
    <text evidence="1">The sequence shown here is derived from an EMBL/GenBank/DDBJ whole genome shotgun (WGS) entry which is preliminary data.</text>
</comment>
<evidence type="ECO:0000313" key="1">
    <source>
        <dbReference type="EMBL" id="RCK81344.1"/>
    </source>
</evidence>
<proteinExistence type="predicted"/>
<protein>
    <submittedName>
        <fullName evidence="1">Uncharacterized protein</fullName>
    </submittedName>
</protein>